<evidence type="ECO:0000313" key="2">
    <source>
        <dbReference type="EMBL" id="OGL71222.1"/>
    </source>
</evidence>
<dbReference type="InterPro" id="IPR036567">
    <property type="entry name" value="RHF-like"/>
</dbReference>
<dbReference type="InterPro" id="IPR003489">
    <property type="entry name" value="RHF/RaiA"/>
</dbReference>
<evidence type="ECO:0000256" key="1">
    <source>
        <dbReference type="SAM" id="MobiDB-lite"/>
    </source>
</evidence>
<dbReference type="Gene3D" id="3.30.160.100">
    <property type="entry name" value="Ribosome hibernation promotion factor-like"/>
    <property type="match status" value="1"/>
</dbReference>
<dbReference type="EMBL" id="MGDX01000016">
    <property type="protein sequence ID" value="OGL71222.1"/>
    <property type="molecule type" value="Genomic_DNA"/>
</dbReference>
<sequence>MKIENIFAKNIELTPAIEERVHTRVAKLAKLTKRLQPVSIKVEVGKPSQHHNKGDDVYYAEFSVKVPGMDFYSSKTEPDLYKAIEKVRDDMYHQIVDWKRKDQTQQRRGGSMLKRLMRFGRE</sequence>
<comment type="caution">
    <text evidence="2">The sequence shown here is derived from an EMBL/GenBank/DDBJ whole genome shotgun (WGS) entry which is preliminary data.</text>
</comment>
<proteinExistence type="predicted"/>
<dbReference type="AlphaFoldDB" id="A0A1F7TZ28"/>
<gene>
    <name evidence="2" type="ORF">A3C17_03670</name>
</gene>
<reference evidence="2 3" key="1">
    <citation type="journal article" date="2016" name="Nat. Commun.">
        <title>Thousands of microbial genomes shed light on interconnected biogeochemical processes in an aquifer system.</title>
        <authorList>
            <person name="Anantharaman K."/>
            <person name="Brown C.T."/>
            <person name="Hug L.A."/>
            <person name="Sharon I."/>
            <person name="Castelle C.J."/>
            <person name="Probst A.J."/>
            <person name="Thomas B.C."/>
            <person name="Singh A."/>
            <person name="Wilkins M.J."/>
            <person name="Karaoz U."/>
            <person name="Brodie E.L."/>
            <person name="Williams K.H."/>
            <person name="Hubbard S.S."/>
            <person name="Banfield J.F."/>
        </authorList>
    </citation>
    <scope>NUCLEOTIDE SEQUENCE [LARGE SCALE GENOMIC DNA]</scope>
</reference>
<feature type="region of interest" description="Disordered" evidence="1">
    <location>
        <begin position="103"/>
        <end position="122"/>
    </location>
</feature>
<accession>A0A1F7TZ28</accession>
<evidence type="ECO:0000313" key="3">
    <source>
        <dbReference type="Proteomes" id="UP000177097"/>
    </source>
</evidence>
<name>A0A1F7TZ28_9BACT</name>
<dbReference type="SUPFAM" id="SSF69754">
    <property type="entry name" value="Ribosome binding protein Y (YfiA homologue)"/>
    <property type="match status" value="1"/>
</dbReference>
<protein>
    <submittedName>
        <fullName evidence="2">Ribosomal subunit interface protein</fullName>
    </submittedName>
</protein>
<dbReference type="STRING" id="1802389.A3C17_03670"/>
<dbReference type="Pfam" id="PF02482">
    <property type="entry name" value="Ribosomal_S30AE"/>
    <property type="match status" value="1"/>
</dbReference>
<dbReference type="Proteomes" id="UP000177097">
    <property type="component" value="Unassembled WGS sequence"/>
</dbReference>
<dbReference type="NCBIfam" id="TIGR00741">
    <property type="entry name" value="yfiA"/>
    <property type="match status" value="1"/>
</dbReference>
<organism evidence="2 3">
    <name type="scientific">Candidatus Uhrbacteria bacterium RIFCSPHIGHO2_02_FULL_53_13</name>
    <dbReference type="NCBI Taxonomy" id="1802389"/>
    <lineage>
        <taxon>Bacteria</taxon>
        <taxon>Candidatus Uhriibacteriota</taxon>
    </lineage>
</organism>